<dbReference type="PATRIC" id="fig|595434.4.peg.2056"/>
<gene>
    <name evidence="1" type="ORF">RISK_002148</name>
</gene>
<protein>
    <submittedName>
        <fullName evidence="1">Uncharacterized protein</fullName>
    </submittedName>
</protein>
<evidence type="ECO:0000313" key="2">
    <source>
        <dbReference type="Proteomes" id="UP000036367"/>
    </source>
</evidence>
<comment type="caution">
    <text evidence="1">The sequence shown here is derived from an EMBL/GenBank/DDBJ whole genome shotgun (WGS) entry which is preliminary data.</text>
</comment>
<name>A0A0J1BG65_RHOIS</name>
<organism evidence="1 2">
    <name type="scientific">Rhodopirellula islandica</name>
    <dbReference type="NCBI Taxonomy" id="595434"/>
    <lineage>
        <taxon>Bacteria</taxon>
        <taxon>Pseudomonadati</taxon>
        <taxon>Planctomycetota</taxon>
        <taxon>Planctomycetia</taxon>
        <taxon>Pirellulales</taxon>
        <taxon>Pirellulaceae</taxon>
        <taxon>Rhodopirellula</taxon>
    </lineage>
</organism>
<proteinExistence type="predicted"/>
<dbReference type="Proteomes" id="UP000036367">
    <property type="component" value="Unassembled WGS sequence"/>
</dbReference>
<evidence type="ECO:0000313" key="1">
    <source>
        <dbReference type="EMBL" id="KLU05516.1"/>
    </source>
</evidence>
<accession>A0A0J1BG65</accession>
<sequence length="63" mass="7302">MGLRGRFLNHSFLRDAFLWTSFAAVCELSSLSVVFSFSRSRDESQLVGCFIVLWDFWGARLHE</sequence>
<reference evidence="1" key="1">
    <citation type="submission" date="2015-05" db="EMBL/GenBank/DDBJ databases">
        <title>Permanent draft genome of Rhodopirellula islandicus K833.</title>
        <authorList>
            <person name="Kizina J."/>
            <person name="Richter M."/>
            <person name="Glockner F.O."/>
            <person name="Harder J."/>
        </authorList>
    </citation>
    <scope>NUCLEOTIDE SEQUENCE [LARGE SCALE GENOMIC DNA]</scope>
    <source>
        <strain evidence="1">K833</strain>
    </source>
</reference>
<keyword evidence="2" id="KW-1185">Reference proteome</keyword>
<dbReference type="AlphaFoldDB" id="A0A0J1BG65"/>
<dbReference type="EMBL" id="LECT01000017">
    <property type="protein sequence ID" value="KLU05516.1"/>
    <property type="molecule type" value="Genomic_DNA"/>
</dbReference>
<dbReference type="STRING" id="595434.RISK_002148"/>